<dbReference type="GO" id="GO:0061630">
    <property type="term" value="F:ubiquitin protein ligase activity"/>
    <property type="evidence" value="ECO:0007669"/>
    <property type="project" value="UniProtKB-EC"/>
</dbReference>
<accession>A0A6B3NWG3</accession>
<keyword evidence="12" id="KW-0843">Virulence</keyword>
<keyword evidence="7" id="KW-0433">Leucine-rich repeat</keyword>
<dbReference type="Pfam" id="PF14496">
    <property type="entry name" value="NEL"/>
    <property type="match status" value="1"/>
</dbReference>
<dbReference type="GO" id="GO:0030430">
    <property type="term" value="C:host cell cytoplasm"/>
    <property type="evidence" value="ECO:0007669"/>
    <property type="project" value="UniProtKB-SubCell"/>
</dbReference>
<feature type="compositionally biased region" description="Polar residues" evidence="15">
    <location>
        <begin position="1522"/>
        <end position="1544"/>
    </location>
</feature>
<evidence type="ECO:0000256" key="5">
    <source>
        <dbReference type="ARBA" id="ARBA00012483"/>
    </source>
</evidence>
<dbReference type="PANTHER" id="PTHR47114:SF2">
    <property type="entry name" value="OLIGODENDROCYTE-MYELIN GLYCOPROTEIN"/>
    <property type="match status" value="1"/>
</dbReference>
<dbReference type="Proteomes" id="UP000482634">
    <property type="component" value="Unassembled WGS sequence"/>
</dbReference>
<evidence type="ECO:0000256" key="13">
    <source>
        <dbReference type="ARBA" id="ARBA00023200"/>
    </source>
</evidence>
<dbReference type="Gene3D" id="1.20.58.360">
    <property type="entry name" value="Shigella T3SS effector IpaH defines"/>
    <property type="match status" value="1"/>
</dbReference>
<feature type="region of interest" description="Disordered" evidence="15">
    <location>
        <begin position="1522"/>
        <end position="1553"/>
    </location>
</feature>
<keyword evidence="8 14" id="KW-0808">Transferase</keyword>
<evidence type="ECO:0000256" key="14">
    <source>
        <dbReference type="PROSITE-ProRule" id="PRU01398"/>
    </source>
</evidence>
<comment type="caution">
    <text evidence="17">The sequence shown here is derived from an EMBL/GenBank/DDBJ whole genome shotgun (WGS) entry which is preliminary data.</text>
</comment>
<dbReference type="PANTHER" id="PTHR47114">
    <property type="match status" value="1"/>
</dbReference>
<reference evidence="17 18" key="1">
    <citation type="submission" date="2020-02" db="EMBL/GenBank/DDBJ databases">
        <title>Broccoli isolated Pseudomonas sp.</title>
        <authorList>
            <person name="Fujikawa T."/>
            <person name="Sawada H."/>
        </authorList>
    </citation>
    <scope>NUCLEOTIDE SEQUENCE [LARGE SCALE GENOMIC DNA]</scope>
    <source>
        <strain evidence="17 18">MAFF212427</strain>
    </source>
</reference>
<dbReference type="GO" id="GO:0005576">
    <property type="term" value="C:extracellular region"/>
    <property type="evidence" value="ECO:0007669"/>
    <property type="project" value="UniProtKB-SubCell"/>
</dbReference>
<comment type="subcellular location">
    <subcellularLocation>
        <location evidence="2">Host cytoplasm</location>
    </subcellularLocation>
    <subcellularLocation>
        <location evidence="3">Secreted</location>
    </subcellularLocation>
</comment>
<sequence length="1836" mass="203953">MSPHALLQSKIPAWLTASDASTRAAFRRKLGQPLPWFQLARDEKAAQVASLLGEHAVHRFDQQQVNQVLDQLPSAEAFAEPLLKAALKQRFALDIDVRACYLFHAAQVRLDVSFEAQDPLVMLQTALKAATMSLLKAALQNFEASQAEPGGMDHETGSKAAIYAAYPLEGVFIAGPTLDLAPEAFAALCRELDLGGQYKQLIERTFNPPSAPGDASDAAAVNRATTFKLFEQSAFRLQVHLAYLQNAIDPGAYAALLALPTGAQLPDKALTCSTLRLWGVELTGIVVISPDRDASAKVERITVYIPDDPINPLREYASSSAFAKALRSALQTPGYLRFFERFVPARHRDELFRRIHAAFYPKVWVADPGWYEHKLDRNARLQLDAQRFTEPLLTQLYRQKVAVLKDDGLFHAVPTAVEDHKSREQKWLYFAGKLFDAANVAAFVVPGLGEVMLAVTAVQLGYEAYEGLESLIEGDRDAAFGYLMDVVDNLALMAALAAAGAAADGPPAAVEVPEVVGQMRAVQRPDGSTALWRPELAPFAHDIVLPRGLKPNASGLYEYQGKQWLALDGQVYALKPSANGAAYRLQHPRRAGAYEPVVRHNGAGAWVSEAEQPLAWEGLKLLRRLQPGSAVLSDEVASQVLRVSDTHEAVMRRALAEGERSPALLEDTLQRFELDQAIKDGDSQLSVQQRRELFATRYAMWDSTGRADVGLVRKAFPGLPVKVAEELLSHASSAELQQLSSTQRLPERIAEEARAYLQQVRLARACEGLYLEAVPNVDSDRLVLHALERLPGWASTLRIELRELSFEGRLIDSIGAIDAPERKVLIKEGDSYLARDARDQHLHGRDDIYGALLHALPDAQRAALGVPHVGQTAEFKRVIRALPVPSRQVLRQQLQLQPLKPASRSPMRLANGRLGYPLSGRGALAAYFTEDTLLDKIRLLEFEDAYADAILQDFYAAGLTRSEINTHLDRLLDEQVALRASLDAWALESAAIIDLTPARSAGRQRIGQALWAHWRANGLLGIRGAATALRLDSTMLSDFPESLPGFMYARTQALVLSDVTVDAPLDTFLSRFSELTDLEVSRSGTSSAYLPVNVLGIIVARCPRLTALSVNRLILPVEQPAIDMLRGLVDLRRLDLSGNWLEGELDFSGFELDYLGLERLDWIGNTRWPSWLNSAMLDTVAEVSLAHNRITELPDFVVHNPMAARHTRIGLQGNVLPRATIIDLRLNEGAGRRFSFDLDVPDILQADLGVMVQEHATLARSIEDWVQSSGSSAALSEERLAARRRLGDGILNYWALRTRQGGAAVLHLEDIALAEFPRSLPPFFYERVVRLHLTRPRATAGELDHFLGSFAHTYDLAIAGHLTPMTELPAALLRMRALESLSLTDQGLLVDQAAMNFFAQIPALDMLELDGNRLGVITDVTGLGRGRLHLLSLNEVGLHSWPDWLSRMLPHAVEVLALEGNQLTELPASILRNARDDRFRCEINLRGNPLDYETMRQAHVSESYYRPFAFSMDLPDDILALSQSEPHSSDTPGSDATTQHTHSPGMTPEAPTASVEPWVEAALDQEASRRQAWQQIEDSDDAQDLLRLIARLQHTADYRTPRTRPDLVSRVWQVLQAAAQDTELRLTLNGMAQEPLEQIVQHATCPDGIRLEFNQMEVLVYTRRALQDVPELQRGSTLYRLMRRLYRLHQLDSIAVEQAGVRDQAEVRLAYRLRWAQVLDLPLAPGSMLYEASANLQPGELDRALTRVQQGEHGQPLLAYAAQRDFWVEYLRETFAERFRALKQAYEARVLEVTDLYPDDTPDQTSARISALERTFRNDERNLIDELTNRAGVDYA</sequence>
<dbReference type="SUPFAM" id="SSF52058">
    <property type="entry name" value="L domain-like"/>
    <property type="match status" value="1"/>
</dbReference>
<dbReference type="PROSITE" id="PS52053">
    <property type="entry name" value="NEL"/>
    <property type="match status" value="1"/>
</dbReference>
<dbReference type="Gene3D" id="1.20.1270.130">
    <property type="entry name" value="Shigella T3SS effector IpaH domain"/>
    <property type="match status" value="1"/>
</dbReference>
<keyword evidence="13 14" id="KW-1035">Host cytoplasm</keyword>
<comment type="PTM">
    <text evidence="14">Ubiquitinated in the presence of host E1 ubiquitin-activating enzyme, E2 ubiquitin-conjugating enzyme and ubiquitin.</text>
</comment>
<evidence type="ECO:0000256" key="4">
    <source>
        <dbReference type="ARBA" id="ARBA00009868"/>
    </source>
</evidence>
<evidence type="ECO:0000256" key="8">
    <source>
        <dbReference type="ARBA" id="ARBA00022679"/>
    </source>
</evidence>
<organism evidence="17 18">
    <name type="scientific">Pseudomonas brassicae</name>
    <dbReference type="NCBI Taxonomy" id="2708063"/>
    <lineage>
        <taxon>Bacteria</taxon>
        <taxon>Pseudomonadati</taxon>
        <taxon>Pseudomonadota</taxon>
        <taxon>Gammaproteobacteria</taxon>
        <taxon>Pseudomonadales</taxon>
        <taxon>Pseudomonadaceae</taxon>
        <taxon>Pseudomonas</taxon>
    </lineage>
</organism>
<feature type="domain" description="NEL" evidence="16">
    <location>
        <begin position="1550"/>
        <end position="1836"/>
    </location>
</feature>
<proteinExistence type="inferred from homology"/>
<keyword evidence="10 14" id="KW-0833">Ubl conjugation pathway</keyword>
<evidence type="ECO:0000259" key="16">
    <source>
        <dbReference type="PROSITE" id="PS52053"/>
    </source>
</evidence>
<protein>
    <recommendedName>
        <fullName evidence="5">RING-type E3 ubiquitin transferase</fullName>
        <ecNumber evidence="5">2.3.2.27</ecNumber>
    </recommendedName>
</protein>
<evidence type="ECO:0000256" key="6">
    <source>
        <dbReference type="ARBA" id="ARBA00022525"/>
    </source>
</evidence>
<dbReference type="Gene3D" id="3.80.10.10">
    <property type="entry name" value="Ribonuclease Inhibitor"/>
    <property type="match status" value="2"/>
</dbReference>
<dbReference type="InterPro" id="IPR032675">
    <property type="entry name" value="LRR_dom_sf"/>
</dbReference>
<evidence type="ECO:0000256" key="2">
    <source>
        <dbReference type="ARBA" id="ARBA00004192"/>
    </source>
</evidence>
<gene>
    <name evidence="17" type="ORF">G3436_07595</name>
</gene>
<evidence type="ECO:0000256" key="15">
    <source>
        <dbReference type="SAM" id="MobiDB-lite"/>
    </source>
</evidence>
<name>A0A6B3NWG3_9PSED</name>
<keyword evidence="6 14" id="KW-0964">Secreted</keyword>
<dbReference type="GO" id="GO:0016567">
    <property type="term" value="P:protein ubiquitination"/>
    <property type="evidence" value="ECO:0007669"/>
    <property type="project" value="InterPro"/>
</dbReference>
<comment type="catalytic activity">
    <reaction evidence="1">
        <text>S-ubiquitinyl-[E2 ubiquitin-conjugating enzyme]-L-cysteine + [acceptor protein]-L-lysine = [E2 ubiquitin-conjugating enzyme]-L-cysteine + N(6)-ubiquitinyl-[acceptor protein]-L-lysine.</text>
        <dbReference type="EC" id="2.3.2.27"/>
    </reaction>
</comment>
<feature type="active site" description="Glycyl thioester intermediate" evidence="14">
    <location>
        <position position="1645"/>
    </location>
</feature>
<evidence type="ECO:0000256" key="7">
    <source>
        <dbReference type="ARBA" id="ARBA00022614"/>
    </source>
</evidence>
<keyword evidence="11 14" id="KW-0832">Ubl conjugation</keyword>
<keyword evidence="18" id="KW-1185">Reference proteome</keyword>
<dbReference type="InterPro" id="IPR051071">
    <property type="entry name" value="LRR-bact_E3_ubiq_ligases"/>
</dbReference>
<dbReference type="EC" id="2.3.2.27" evidence="5"/>
<evidence type="ECO:0000313" key="17">
    <source>
        <dbReference type="EMBL" id="NER63784.1"/>
    </source>
</evidence>
<dbReference type="InterPro" id="IPR046673">
    <property type="entry name" value="ToxA_N"/>
</dbReference>
<evidence type="ECO:0000256" key="12">
    <source>
        <dbReference type="ARBA" id="ARBA00023026"/>
    </source>
</evidence>
<evidence type="ECO:0000256" key="9">
    <source>
        <dbReference type="ARBA" id="ARBA00022737"/>
    </source>
</evidence>
<keyword evidence="9" id="KW-0677">Repeat</keyword>
<dbReference type="Pfam" id="PF20178">
    <property type="entry name" value="ToxA_N"/>
    <property type="match status" value="1"/>
</dbReference>
<evidence type="ECO:0000313" key="18">
    <source>
        <dbReference type="Proteomes" id="UP000482634"/>
    </source>
</evidence>
<evidence type="ECO:0000256" key="10">
    <source>
        <dbReference type="ARBA" id="ARBA00022786"/>
    </source>
</evidence>
<comment type="similarity">
    <text evidence="4 14">Belongs to the LRR-containing bacterial E3 ligase family.</text>
</comment>
<dbReference type="RefSeq" id="WP_163943138.1">
    <property type="nucleotide sequence ID" value="NZ_JAAHBU010000091.1"/>
</dbReference>
<evidence type="ECO:0000256" key="3">
    <source>
        <dbReference type="ARBA" id="ARBA00004613"/>
    </source>
</evidence>
<evidence type="ECO:0000256" key="11">
    <source>
        <dbReference type="ARBA" id="ARBA00022843"/>
    </source>
</evidence>
<dbReference type="InterPro" id="IPR029487">
    <property type="entry name" value="NEL_dom"/>
</dbReference>
<evidence type="ECO:0000256" key="1">
    <source>
        <dbReference type="ARBA" id="ARBA00000900"/>
    </source>
</evidence>
<dbReference type="EMBL" id="JAAHBU010000091">
    <property type="protein sequence ID" value="NER63784.1"/>
    <property type="molecule type" value="Genomic_DNA"/>
</dbReference>